<accession>A0AAD0QPR2</accession>
<organism evidence="1 2">
    <name type="scientific">Cutibacterium acnes</name>
    <name type="common">Propionibacterium acnes</name>
    <dbReference type="NCBI Taxonomy" id="1747"/>
    <lineage>
        <taxon>Bacteria</taxon>
        <taxon>Bacillati</taxon>
        <taxon>Actinomycetota</taxon>
        <taxon>Actinomycetes</taxon>
        <taxon>Propionibacteriales</taxon>
        <taxon>Propionibacteriaceae</taxon>
        <taxon>Cutibacterium</taxon>
    </lineage>
</organism>
<evidence type="ECO:0000313" key="2">
    <source>
        <dbReference type="Proteomes" id="UP000256621"/>
    </source>
</evidence>
<name>A0AAD0QPR2_CUTAC</name>
<reference evidence="1 2" key="1">
    <citation type="submission" date="2018-08" db="EMBL/GenBank/DDBJ databases">
        <title>Genome sequencing of Cutibacterium acnes KCOM 1315.</title>
        <authorList>
            <person name="Kook J.-K."/>
            <person name="Park S.-N."/>
            <person name="Lim Y.K."/>
        </authorList>
    </citation>
    <scope>NUCLEOTIDE SEQUENCE [LARGE SCALE GENOMIC DNA]</scope>
    <source>
        <strain evidence="1 2">KCOM 1315</strain>
    </source>
</reference>
<gene>
    <name evidence="1" type="ORF">DXN06_10190</name>
</gene>
<dbReference type="EMBL" id="CP031442">
    <property type="protein sequence ID" value="AXM07443.1"/>
    <property type="molecule type" value="Genomic_DNA"/>
</dbReference>
<dbReference type="AlphaFoldDB" id="A0AAD0QPR2"/>
<protein>
    <submittedName>
        <fullName evidence="1">Uncharacterized protein</fullName>
    </submittedName>
</protein>
<proteinExistence type="predicted"/>
<sequence length="61" mass="6824">MATPRTITFMASGITPSQSRLGDPQRRQQTPNNIFEILSHFSACRLAGDEKLFGASRRNPF</sequence>
<dbReference type="Proteomes" id="UP000256621">
    <property type="component" value="Chromosome"/>
</dbReference>
<evidence type="ECO:0000313" key="1">
    <source>
        <dbReference type="EMBL" id="AXM07443.1"/>
    </source>
</evidence>